<proteinExistence type="predicted"/>
<dbReference type="SUPFAM" id="SSF52047">
    <property type="entry name" value="RNI-like"/>
    <property type="match status" value="1"/>
</dbReference>
<dbReference type="Proteomes" id="UP000736335">
    <property type="component" value="Unassembled WGS sequence"/>
</dbReference>
<evidence type="ECO:0000313" key="2">
    <source>
        <dbReference type="Proteomes" id="UP000736335"/>
    </source>
</evidence>
<reference evidence="1" key="1">
    <citation type="journal article" date="2020" name="Nat. Commun.">
        <title>Large-scale genome sequencing of mycorrhizal fungi provides insights into the early evolution of symbiotic traits.</title>
        <authorList>
            <person name="Miyauchi S."/>
            <person name="Kiss E."/>
            <person name="Kuo A."/>
            <person name="Drula E."/>
            <person name="Kohler A."/>
            <person name="Sanchez-Garcia M."/>
            <person name="Morin E."/>
            <person name="Andreopoulos B."/>
            <person name="Barry K.W."/>
            <person name="Bonito G."/>
            <person name="Buee M."/>
            <person name="Carver A."/>
            <person name="Chen C."/>
            <person name="Cichocki N."/>
            <person name="Clum A."/>
            <person name="Culley D."/>
            <person name="Crous P.W."/>
            <person name="Fauchery L."/>
            <person name="Girlanda M."/>
            <person name="Hayes R.D."/>
            <person name="Keri Z."/>
            <person name="LaButti K."/>
            <person name="Lipzen A."/>
            <person name="Lombard V."/>
            <person name="Magnuson J."/>
            <person name="Maillard F."/>
            <person name="Murat C."/>
            <person name="Nolan M."/>
            <person name="Ohm R.A."/>
            <person name="Pangilinan J."/>
            <person name="Pereira M.F."/>
            <person name="Perotto S."/>
            <person name="Peter M."/>
            <person name="Pfister S."/>
            <person name="Riley R."/>
            <person name="Sitrit Y."/>
            <person name="Stielow J.B."/>
            <person name="Szollosi G."/>
            <person name="Zifcakova L."/>
            <person name="Stursova M."/>
            <person name="Spatafora J.W."/>
            <person name="Tedersoo L."/>
            <person name="Vaario L.M."/>
            <person name="Yamada A."/>
            <person name="Yan M."/>
            <person name="Wang P."/>
            <person name="Xu J."/>
            <person name="Bruns T."/>
            <person name="Baldrian P."/>
            <person name="Vilgalys R."/>
            <person name="Dunand C."/>
            <person name="Henrissat B."/>
            <person name="Grigoriev I.V."/>
            <person name="Hibbett D."/>
            <person name="Nagy L.G."/>
            <person name="Martin F.M."/>
        </authorList>
    </citation>
    <scope>NUCLEOTIDE SEQUENCE</scope>
    <source>
        <strain evidence="1">UH-Tt-Lm1</strain>
    </source>
</reference>
<dbReference type="AlphaFoldDB" id="A0A9P6H7B7"/>
<evidence type="ECO:0000313" key="1">
    <source>
        <dbReference type="EMBL" id="KAF9781000.1"/>
    </source>
</evidence>
<dbReference type="OrthoDB" id="3271012at2759"/>
<comment type="caution">
    <text evidence="1">The sequence shown here is derived from an EMBL/GenBank/DDBJ whole genome shotgun (WGS) entry which is preliminary data.</text>
</comment>
<protein>
    <submittedName>
        <fullName evidence="1">Uncharacterized protein</fullName>
    </submittedName>
</protein>
<organism evidence="1 2">
    <name type="scientific">Thelephora terrestris</name>
    <dbReference type="NCBI Taxonomy" id="56493"/>
    <lineage>
        <taxon>Eukaryota</taxon>
        <taxon>Fungi</taxon>
        <taxon>Dikarya</taxon>
        <taxon>Basidiomycota</taxon>
        <taxon>Agaricomycotina</taxon>
        <taxon>Agaricomycetes</taxon>
        <taxon>Thelephorales</taxon>
        <taxon>Thelephoraceae</taxon>
        <taxon>Thelephora</taxon>
    </lineage>
</organism>
<keyword evidence="2" id="KW-1185">Reference proteome</keyword>
<dbReference type="EMBL" id="WIUZ02000015">
    <property type="protein sequence ID" value="KAF9781000.1"/>
    <property type="molecule type" value="Genomic_DNA"/>
</dbReference>
<accession>A0A9P6H7B7</accession>
<dbReference type="InterPro" id="IPR032675">
    <property type="entry name" value="LRR_dom_sf"/>
</dbReference>
<gene>
    <name evidence="1" type="ORF">BJ322DRAFT_1082641</name>
</gene>
<dbReference type="Gene3D" id="3.80.10.10">
    <property type="entry name" value="Ribonuclease Inhibitor"/>
    <property type="match status" value="1"/>
</dbReference>
<reference evidence="1" key="2">
    <citation type="submission" date="2020-11" db="EMBL/GenBank/DDBJ databases">
        <authorList>
            <consortium name="DOE Joint Genome Institute"/>
            <person name="Kuo A."/>
            <person name="Miyauchi S."/>
            <person name="Kiss E."/>
            <person name="Drula E."/>
            <person name="Kohler A."/>
            <person name="Sanchez-Garcia M."/>
            <person name="Andreopoulos B."/>
            <person name="Barry K.W."/>
            <person name="Bonito G."/>
            <person name="Buee M."/>
            <person name="Carver A."/>
            <person name="Chen C."/>
            <person name="Cichocki N."/>
            <person name="Clum A."/>
            <person name="Culley D."/>
            <person name="Crous P.W."/>
            <person name="Fauchery L."/>
            <person name="Girlanda M."/>
            <person name="Hayes R."/>
            <person name="Keri Z."/>
            <person name="Labutti K."/>
            <person name="Lipzen A."/>
            <person name="Lombard V."/>
            <person name="Magnuson J."/>
            <person name="Maillard F."/>
            <person name="Morin E."/>
            <person name="Murat C."/>
            <person name="Nolan M."/>
            <person name="Ohm R."/>
            <person name="Pangilinan J."/>
            <person name="Pereira M."/>
            <person name="Perotto S."/>
            <person name="Peter M."/>
            <person name="Riley R."/>
            <person name="Sitrit Y."/>
            <person name="Stielow B."/>
            <person name="Szollosi G."/>
            <person name="Zifcakova L."/>
            <person name="Stursova M."/>
            <person name="Spatafora J.W."/>
            <person name="Tedersoo L."/>
            <person name="Vaario L.-M."/>
            <person name="Yamada A."/>
            <person name="Yan M."/>
            <person name="Wang P."/>
            <person name="Xu J."/>
            <person name="Bruns T."/>
            <person name="Baldrian P."/>
            <person name="Vilgalys R."/>
            <person name="Henrissat B."/>
            <person name="Grigoriev I.V."/>
            <person name="Hibbett D."/>
            <person name="Nagy L.G."/>
            <person name="Martin F.M."/>
        </authorList>
    </citation>
    <scope>NUCLEOTIDE SEQUENCE</scope>
    <source>
        <strain evidence="1">UH-Tt-Lm1</strain>
    </source>
</reference>
<name>A0A9P6H7B7_9AGAM</name>
<sequence length="536" mass="60974">MESTPPAPLVDPPSENEISTVILHQKKLLRLRNWLCSPLLRLPKETIIHILSYIMDHQEHSTIWKPIITTCHHIYNIMRSATELWWKVDCRWAREAHLAFIRSKGSPRVLIAELHPWNRDARDFLDQWKEKRALHGHRLHRLELFGYTSDVARFKWIFEVALPCLKHLKIHFSPRSLIDPGNIQVPIALPLPTDIPLQTLDLRNTRLPWSSNLFNGLSELHLDFRDCGHPVQISEDEFLMVLGASPHLESLSLLQVGPRIAIGGIKRQVPPEKIVQYQRLTTLELDNSPAVVGYILSRIDTPAITSLQIRSPISSRDLPQSLSSLVPNRSIQKRLFSNPSIFEIETTDDGLSDLMILNIGTFRITFDFDLDDVVAIRDAIMACIQPLVPLSVTQLKLDFSETELEGLEWADFLSSHSELRSIECLKASWDPEAESLWDALSPGAGSVTVCQKLELISIAGEPSSHLLDCLSSRQNAGFELKRLRVEKPHVRAKVVEEFGPLVGTLEIDRPDDELGRETIPIFQANDEVIYRRWSSS</sequence>